<dbReference type="SUPFAM" id="SSF55031">
    <property type="entry name" value="Bacterial exopeptidase dimerisation domain"/>
    <property type="match status" value="1"/>
</dbReference>
<dbReference type="CDD" id="cd03886">
    <property type="entry name" value="M20_Acy1"/>
    <property type="match status" value="1"/>
</dbReference>
<organism evidence="4 5">
    <name type="scientific">Pectinatus brassicae</name>
    <dbReference type="NCBI Taxonomy" id="862415"/>
    <lineage>
        <taxon>Bacteria</taxon>
        <taxon>Bacillati</taxon>
        <taxon>Bacillota</taxon>
        <taxon>Negativicutes</taxon>
        <taxon>Selenomonadales</taxon>
        <taxon>Selenomonadaceae</taxon>
        <taxon>Pectinatus</taxon>
    </lineage>
</organism>
<name>A0A840ULJ8_9FIRM</name>
<evidence type="ECO:0000259" key="3">
    <source>
        <dbReference type="Pfam" id="PF07687"/>
    </source>
</evidence>
<keyword evidence="5" id="KW-1185">Reference proteome</keyword>
<feature type="domain" description="Peptidase M20 dimerisation" evidence="3">
    <location>
        <begin position="190"/>
        <end position="285"/>
    </location>
</feature>
<dbReference type="AlphaFoldDB" id="A0A840ULJ8"/>
<dbReference type="Gene3D" id="3.30.70.360">
    <property type="match status" value="1"/>
</dbReference>
<dbReference type="GO" id="GO:0019877">
    <property type="term" value="P:diaminopimelate biosynthetic process"/>
    <property type="evidence" value="ECO:0007669"/>
    <property type="project" value="UniProtKB-ARBA"/>
</dbReference>
<evidence type="ECO:0000313" key="5">
    <source>
        <dbReference type="Proteomes" id="UP000559117"/>
    </source>
</evidence>
<proteinExistence type="predicted"/>
<comment type="caution">
    <text evidence="4">The sequence shown here is derived from an EMBL/GenBank/DDBJ whole genome shotgun (WGS) entry which is preliminary data.</text>
</comment>
<dbReference type="SUPFAM" id="SSF53187">
    <property type="entry name" value="Zn-dependent exopeptidases"/>
    <property type="match status" value="1"/>
</dbReference>
<dbReference type="PANTHER" id="PTHR11014">
    <property type="entry name" value="PEPTIDASE M20 FAMILY MEMBER"/>
    <property type="match status" value="1"/>
</dbReference>
<feature type="binding site" evidence="2">
    <location>
        <position position="135"/>
    </location>
    <ligand>
        <name>Mn(2+)</name>
        <dbReference type="ChEBI" id="CHEBI:29035"/>
        <label>2</label>
    </ligand>
</feature>
<accession>A0A840ULJ8</accession>
<feature type="binding site" evidence="2">
    <location>
        <position position="161"/>
    </location>
    <ligand>
        <name>Mn(2+)</name>
        <dbReference type="ChEBI" id="CHEBI:29035"/>
        <label>2</label>
    </ligand>
</feature>
<dbReference type="Gene3D" id="3.40.630.10">
    <property type="entry name" value="Zn peptidases"/>
    <property type="match status" value="1"/>
</dbReference>
<dbReference type="Pfam" id="PF07687">
    <property type="entry name" value="M20_dimer"/>
    <property type="match status" value="1"/>
</dbReference>
<dbReference type="GO" id="GO:0046872">
    <property type="term" value="F:metal ion binding"/>
    <property type="evidence" value="ECO:0007669"/>
    <property type="project" value="UniProtKB-KW"/>
</dbReference>
<dbReference type="PIRSF" id="PIRSF005962">
    <property type="entry name" value="Pept_M20D_amidohydro"/>
    <property type="match status" value="1"/>
</dbReference>
<keyword evidence="1 4" id="KW-0378">Hydrolase</keyword>
<dbReference type="InterPro" id="IPR017439">
    <property type="entry name" value="Amidohydrolase"/>
</dbReference>
<dbReference type="Proteomes" id="UP000559117">
    <property type="component" value="Unassembled WGS sequence"/>
</dbReference>
<protein>
    <submittedName>
        <fullName evidence="4">Amidohydrolase</fullName>
    </submittedName>
</protein>
<keyword evidence="2" id="KW-0479">Metal-binding</keyword>
<evidence type="ECO:0000256" key="1">
    <source>
        <dbReference type="ARBA" id="ARBA00022801"/>
    </source>
</evidence>
<feature type="binding site" evidence="2">
    <location>
        <position position="99"/>
    </location>
    <ligand>
        <name>Mn(2+)</name>
        <dbReference type="ChEBI" id="CHEBI:29035"/>
        <label>2</label>
    </ligand>
</feature>
<keyword evidence="2" id="KW-0464">Manganese</keyword>
<comment type="cofactor">
    <cofactor evidence="2">
        <name>Mn(2+)</name>
        <dbReference type="ChEBI" id="CHEBI:29035"/>
    </cofactor>
    <text evidence="2">The Mn(2+) ion enhances activity.</text>
</comment>
<feature type="binding site" evidence="2">
    <location>
        <position position="101"/>
    </location>
    <ligand>
        <name>Mn(2+)</name>
        <dbReference type="ChEBI" id="CHEBI:29035"/>
        <label>2</label>
    </ligand>
</feature>
<dbReference type="InterPro" id="IPR036264">
    <property type="entry name" value="Bact_exopeptidase_dim_dom"/>
</dbReference>
<dbReference type="EMBL" id="JACHFH010000021">
    <property type="protein sequence ID" value="MBB5336647.1"/>
    <property type="molecule type" value="Genomic_DNA"/>
</dbReference>
<dbReference type="InterPro" id="IPR011650">
    <property type="entry name" value="Peptidase_M20_dimer"/>
</dbReference>
<evidence type="ECO:0000313" key="4">
    <source>
        <dbReference type="EMBL" id="MBB5336647.1"/>
    </source>
</evidence>
<feature type="binding site" evidence="2">
    <location>
        <position position="368"/>
    </location>
    <ligand>
        <name>Mn(2+)</name>
        <dbReference type="ChEBI" id="CHEBI:29035"/>
        <label>2</label>
    </ligand>
</feature>
<dbReference type="PANTHER" id="PTHR11014:SF63">
    <property type="entry name" value="METALLOPEPTIDASE, PUTATIVE (AFU_ORTHOLOGUE AFUA_6G09600)-RELATED"/>
    <property type="match status" value="1"/>
</dbReference>
<reference evidence="4 5" key="1">
    <citation type="submission" date="2020-08" db="EMBL/GenBank/DDBJ databases">
        <title>Genomic Encyclopedia of Type Strains, Phase IV (KMG-IV): sequencing the most valuable type-strain genomes for metagenomic binning, comparative biology and taxonomic classification.</title>
        <authorList>
            <person name="Goeker M."/>
        </authorList>
    </citation>
    <scope>NUCLEOTIDE SEQUENCE [LARGE SCALE GENOMIC DNA]</scope>
    <source>
        <strain evidence="4 5">DSM 24661</strain>
    </source>
</reference>
<gene>
    <name evidence="4" type="ORF">HNR32_001798</name>
</gene>
<dbReference type="InterPro" id="IPR002933">
    <property type="entry name" value="Peptidase_M20"/>
</dbReference>
<sequence>MNILTEAEKLSSQIIFWRRQLHQIPEIGLVLPQTAAFVKKCLDNMSISYQTYENHSGIVAVLGKNTGKTIGIRADMDGLRIQEDSDFEYKSSNKNMHACGHDAHTAILLGTAALLKKHEAELAGQVKLIFQPAEEGPGGAKVMIEDGVMENPHIDAMLALHTERRGYSQSVNSGDILFKYGNSSAADDQVNITIIGKSGHGSAPDLCIDPIAAATLVINNIQYIISREIDPFKPCVITFGSIKGGDGAENIIPDTVEIHGTIRNQDLQVRDFVMKRIEEIVKYVTKATRTDYEIEFLNGYPPTKNDDKMVDAVIASAKKILPGETLKIITDESMGGEDAGFFYQKAPGCFFRLYTPAAYTDNIVHPAHSSRFVLDDSQLYRGTALFVQSSLDYLNN</sequence>
<dbReference type="FunFam" id="3.30.70.360:FF:000001">
    <property type="entry name" value="N-acetyldiaminopimelate deacetylase"/>
    <property type="match status" value="1"/>
</dbReference>
<evidence type="ECO:0000256" key="2">
    <source>
        <dbReference type="PIRSR" id="PIRSR005962-1"/>
    </source>
</evidence>
<dbReference type="NCBIfam" id="TIGR01891">
    <property type="entry name" value="amidohydrolases"/>
    <property type="match status" value="1"/>
</dbReference>
<dbReference type="GO" id="GO:0050118">
    <property type="term" value="F:N-acetyldiaminopimelate deacetylase activity"/>
    <property type="evidence" value="ECO:0007669"/>
    <property type="project" value="UniProtKB-ARBA"/>
</dbReference>
<dbReference type="RefSeq" id="WP_183861767.1">
    <property type="nucleotide sequence ID" value="NZ_JACHFH010000021.1"/>
</dbReference>
<dbReference type="Pfam" id="PF01546">
    <property type="entry name" value="Peptidase_M20"/>
    <property type="match status" value="1"/>
</dbReference>